<dbReference type="InterPro" id="IPR036910">
    <property type="entry name" value="HMG_box_dom_sf"/>
</dbReference>
<feature type="non-terminal residue" evidence="5">
    <location>
        <position position="77"/>
    </location>
</feature>
<dbReference type="EMBL" id="JADNYJ010000168">
    <property type="protein sequence ID" value="KAF8877578.1"/>
    <property type="molecule type" value="Genomic_DNA"/>
</dbReference>
<dbReference type="GO" id="GO:0000978">
    <property type="term" value="F:RNA polymerase II cis-regulatory region sequence-specific DNA binding"/>
    <property type="evidence" value="ECO:0007669"/>
    <property type="project" value="TreeGrafter"/>
</dbReference>
<feature type="DNA-binding region" description="HMG box" evidence="3">
    <location>
        <begin position="2"/>
        <end position="70"/>
    </location>
</feature>
<dbReference type="Gene3D" id="1.10.30.10">
    <property type="entry name" value="High mobility group box domain"/>
    <property type="match status" value="1"/>
</dbReference>
<sequence length="77" mass="9277">YIPRPQNPFMLFRANFIKQKHIPGSVETNQSLSKIIGNHWRSLTPEEKNVWEIKAEHEKAAHKIRFPEYRFRPIHNK</sequence>
<keyword evidence="1 3" id="KW-0238">DNA-binding</keyword>
<evidence type="ECO:0000256" key="1">
    <source>
        <dbReference type="ARBA" id="ARBA00023125"/>
    </source>
</evidence>
<proteinExistence type="predicted"/>
<keyword evidence="2 3" id="KW-0539">Nucleus</keyword>
<dbReference type="PANTHER" id="PTHR45789:SF2">
    <property type="entry name" value="FI18025P1"/>
    <property type="match status" value="1"/>
</dbReference>
<dbReference type="AlphaFoldDB" id="A0A9P5NBF7"/>
<accession>A0A9P5NBF7</accession>
<organism evidence="5 7">
    <name type="scientific">Gymnopilus junonius</name>
    <name type="common">Spectacular rustgill mushroom</name>
    <name type="synonym">Gymnopilus spectabilis subsp. junonius</name>
    <dbReference type="NCBI Taxonomy" id="109634"/>
    <lineage>
        <taxon>Eukaryota</taxon>
        <taxon>Fungi</taxon>
        <taxon>Dikarya</taxon>
        <taxon>Basidiomycota</taxon>
        <taxon>Agaricomycotina</taxon>
        <taxon>Agaricomycetes</taxon>
        <taxon>Agaricomycetidae</taxon>
        <taxon>Agaricales</taxon>
        <taxon>Agaricineae</taxon>
        <taxon>Hymenogastraceae</taxon>
        <taxon>Gymnopilus</taxon>
    </lineage>
</organism>
<feature type="domain" description="HMG box" evidence="4">
    <location>
        <begin position="2"/>
        <end position="70"/>
    </location>
</feature>
<evidence type="ECO:0000256" key="3">
    <source>
        <dbReference type="PROSITE-ProRule" id="PRU00267"/>
    </source>
</evidence>
<dbReference type="Proteomes" id="UP000724874">
    <property type="component" value="Unassembled WGS sequence"/>
</dbReference>
<gene>
    <name evidence="6" type="ORF">CPB84DRAFT_1640856</name>
    <name evidence="5" type="ORF">CPB84DRAFT_1660222</name>
</gene>
<dbReference type="OrthoDB" id="6247875at2759"/>
<dbReference type="InterPro" id="IPR051356">
    <property type="entry name" value="SOX/SOX-like_TF"/>
</dbReference>
<dbReference type="GO" id="GO:0005634">
    <property type="term" value="C:nucleus"/>
    <property type="evidence" value="ECO:0007669"/>
    <property type="project" value="UniProtKB-UniRule"/>
</dbReference>
<evidence type="ECO:0000256" key="2">
    <source>
        <dbReference type="ARBA" id="ARBA00023242"/>
    </source>
</evidence>
<feature type="non-terminal residue" evidence="5">
    <location>
        <position position="1"/>
    </location>
</feature>
<evidence type="ECO:0000259" key="4">
    <source>
        <dbReference type="PROSITE" id="PS50118"/>
    </source>
</evidence>
<dbReference type="SMART" id="SM00398">
    <property type="entry name" value="HMG"/>
    <property type="match status" value="1"/>
</dbReference>
<dbReference type="PROSITE" id="PS50118">
    <property type="entry name" value="HMG_BOX_2"/>
    <property type="match status" value="1"/>
</dbReference>
<comment type="caution">
    <text evidence="5">The sequence shown here is derived from an EMBL/GenBank/DDBJ whole genome shotgun (WGS) entry which is preliminary data.</text>
</comment>
<dbReference type="EMBL" id="JADNYJ010000084">
    <property type="protein sequence ID" value="KAF8888439.1"/>
    <property type="molecule type" value="Genomic_DNA"/>
</dbReference>
<dbReference type="SUPFAM" id="SSF47095">
    <property type="entry name" value="HMG-box"/>
    <property type="match status" value="1"/>
</dbReference>
<evidence type="ECO:0000313" key="5">
    <source>
        <dbReference type="EMBL" id="KAF8877578.1"/>
    </source>
</evidence>
<evidence type="ECO:0000313" key="6">
    <source>
        <dbReference type="EMBL" id="KAF8888439.1"/>
    </source>
</evidence>
<dbReference type="PANTHER" id="PTHR45789">
    <property type="entry name" value="FI18025P1"/>
    <property type="match status" value="1"/>
</dbReference>
<protein>
    <submittedName>
        <fullName evidence="5">High mobility group box domain-containing protein</fullName>
    </submittedName>
</protein>
<dbReference type="InterPro" id="IPR009071">
    <property type="entry name" value="HMG_box_dom"/>
</dbReference>
<evidence type="ECO:0000313" key="7">
    <source>
        <dbReference type="Proteomes" id="UP000724874"/>
    </source>
</evidence>
<reference evidence="5" key="1">
    <citation type="submission" date="2020-11" db="EMBL/GenBank/DDBJ databases">
        <authorList>
            <consortium name="DOE Joint Genome Institute"/>
            <person name="Ahrendt S."/>
            <person name="Riley R."/>
            <person name="Andreopoulos W."/>
            <person name="LaButti K."/>
            <person name="Pangilinan J."/>
            <person name="Ruiz-duenas F.J."/>
            <person name="Barrasa J.M."/>
            <person name="Sanchez-Garcia M."/>
            <person name="Camarero S."/>
            <person name="Miyauchi S."/>
            <person name="Serrano A."/>
            <person name="Linde D."/>
            <person name="Babiker R."/>
            <person name="Drula E."/>
            <person name="Ayuso-Fernandez I."/>
            <person name="Pacheco R."/>
            <person name="Padilla G."/>
            <person name="Ferreira P."/>
            <person name="Barriuso J."/>
            <person name="Kellner H."/>
            <person name="Castanera R."/>
            <person name="Alfaro M."/>
            <person name="Ramirez L."/>
            <person name="Pisabarro A.G."/>
            <person name="Kuo A."/>
            <person name="Tritt A."/>
            <person name="Lipzen A."/>
            <person name="He G."/>
            <person name="Yan M."/>
            <person name="Ng V."/>
            <person name="Cullen D."/>
            <person name="Martin F."/>
            <person name="Rosso M.-N."/>
            <person name="Henrissat B."/>
            <person name="Hibbett D."/>
            <person name="Martinez A.T."/>
            <person name="Grigoriev I.V."/>
        </authorList>
    </citation>
    <scope>NUCLEOTIDE SEQUENCE</scope>
    <source>
        <strain evidence="5">AH 44721</strain>
    </source>
</reference>
<name>A0A9P5NBF7_GYMJU</name>
<dbReference type="CDD" id="cd01389">
    <property type="entry name" value="HMG-box_ROX1-like"/>
    <property type="match status" value="1"/>
</dbReference>
<dbReference type="Pfam" id="PF00505">
    <property type="entry name" value="HMG_box"/>
    <property type="match status" value="1"/>
</dbReference>
<dbReference type="GO" id="GO:0000981">
    <property type="term" value="F:DNA-binding transcription factor activity, RNA polymerase II-specific"/>
    <property type="evidence" value="ECO:0007669"/>
    <property type="project" value="TreeGrafter"/>
</dbReference>
<keyword evidence="7" id="KW-1185">Reference proteome</keyword>